<evidence type="ECO:0000313" key="5">
    <source>
        <dbReference type="EMBL" id="PFX21312.1"/>
    </source>
</evidence>
<reference evidence="6" key="1">
    <citation type="journal article" date="2017" name="bioRxiv">
        <title>Comparative analysis of the genomes of Stylophora pistillata and Acropora digitifera provides evidence for extensive differences between species of corals.</title>
        <authorList>
            <person name="Voolstra C.R."/>
            <person name="Li Y."/>
            <person name="Liew Y.J."/>
            <person name="Baumgarten S."/>
            <person name="Zoccola D."/>
            <person name="Flot J.-F."/>
            <person name="Tambutte S."/>
            <person name="Allemand D."/>
            <person name="Aranda M."/>
        </authorList>
    </citation>
    <scope>NUCLEOTIDE SEQUENCE [LARGE SCALE GENOMIC DNA]</scope>
</reference>
<dbReference type="Proteomes" id="UP000225706">
    <property type="component" value="Unassembled WGS sequence"/>
</dbReference>
<feature type="repeat" description="TPR" evidence="3">
    <location>
        <begin position="893"/>
        <end position="926"/>
    </location>
</feature>
<feature type="repeat" description="TPR" evidence="3">
    <location>
        <begin position="851"/>
        <end position="884"/>
    </location>
</feature>
<keyword evidence="4" id="KW-0175">Coiled coil</keyword>
<feature type="coiled-coil region" evidence="4">
    <location>
        <begin position="170"/>
        <end position="271"/>
    </location>
</feature>
<feature type="repeat" description="TPR" evidence="3">
    <location>
        <begin position="1196"/>
        <end position="1229"/>
    </location>
</feature>
<keyword evidence="6" id="KW-1185">Reference proteome</keyword>
<protein>
    <submittedName>
        <fullName evidence="5">Nephrocystin-3</fullName>
    </submittedName>
</protein>
<feature type="repeat" description="TPR" evidence="3">
    <location>
        <begin position="1061"/>
        <end position="1094"/>
    </location>
</feature>
<dbReference type="SMART" id="SM00028">
    <property type="entry name" value="TPR"/>
    <property type="match status" value="15"/>
</dbReference>
<dbReference type="Gene3D" id="3.40.50.300">
    <property type="entry name" value="P-loop containing nucleotide triphosphate hydrolases"/>
    <property type="match status" value="1"/>
</dbReference>
<dbReference type="SUPFAM" id="SSF81901">
    <property type="entry name" value="HCP-like"/>
    <property type="match status" value="1"/>
</dbReference>
<feature type="repeat" description="TPR" evidence="3">
    <location>
        <begin position="1238"/>
        <end position="1271"/>
    </location>
</feature>
<dbReference type="PANTHER" id="PTHR45641">
    <property type="entry name" value="TETRATRICOPEPTIDE REPEAT PROTEIN (AFU_ORTHOLOGUE AFUA_6G03870)"/>
    <property type="match status" value="1"/>
</dbReference>
<dbReference type="PANTHER" id="PTHR45641:SF19">
    <property type="entry name" value="NEPHROCYSTIN-3"/>
    <property type="match status" value="1"/>
</dbReference>
<dbReference type="SUPFAM" id="SSF48452">
    <property type="entry name" value="TPR-like"/>
    <property type="match status" value="2"/>
</dbReference>
<gene>
    <name evidence="5" type="primary">nphp3</name>
    <name evidence="5" type="ORF">AWC38_SpisGene14224</name>
</gene>
<feature type="repeat" description="TPR" evidence="3">
    <location>
        <begin position="1154"/>
        <end position="1187"/>
    </location>
</feature>
<dbReference type="InterPro" id="IPR027417">
    <property type="entry name" value="P-loop_NTPase"/>
</dbReference>
<dbReference type="Gene3D" id="1.25.40.10">
    <property type="entry name" value="Tetratricopeptide repeat domain"/>
    <property type="match status" value="4"/>
</dbReference>
<sequence length="1344" mass="152763">MEKQREMASAPVYSKKQLNYFRICYIVTNIFPQELRSIFKQQWDTRYKATLGEWKDTPGNGLDFYNNESPHSRTRNTRLLEIVKKGDRKQWDCTTLFFAMLHSDSISHGLSATAKSSVDDLREFRNVNFAHVPWGQLSDLEFILAVRRVKIAFKLLGRSLKQVEEVSKQESFETEEVQSLKKKCQLLQRELEETKVELGTAKKQLETSEQKCQLVKEQLEISEERREVLKVQLIDDVSSFCILPPRPSHEIATRDDEVAEITEELDQLKEVNKNFLSYLYITGNPGSGKSQLAGLIAEKFYNKVNSETSLPSFVMTLNAENLETLLESYVTLARQVKCPEYNVTDTSRFKETSIVEKIKNLRDLIATKLHLYASWLVVVDNVLSVSERTELLPQSGNKRWSQGQLLITTQDTLSIPPTCSFISHFSISLGMKPIEAWHFLAKIAGFADQEMEDEVAKALDYQPLALASAGTYIRKIRECNWSANFGWKKYLEKLRKGTRALTEEVLTKTNPAYSKSMTVATRLAVERAIGSDSIMKHSFTLLSLCAPQALHLDVLTNYILNIDEHVDKDVVAIQIEGYSLFLFEERENGVFIGMHQVVWDSITFVISHEESQGYAQTVCAAVKSFNEFIEIQPFNAWYDTDSIANTKHLIAHFKALAINMKHFFAFEEECQVFREGVSNVSDWSSCFHRIGIVCENHCELSSAEYYYYTALKLVEPTSDTVANSASIYQRLGNLQRSMGDLKKAIEYLELSIAIYVEKRGPEDVNVAMSHHNLGNALLELNDWKQASEHFQLALEIYKKTHGTDHVDVASISYNLGIAQHKMGNLQQALTHFHFAVVINKKIGGPDSVDVAHTYQKLGVVQRELGNLQQAKESLVRALDIFKTELGSTYANVAQTYLNLGIVQRELGDLRQAKESLDHALDIFKTELGSEHVDVAQTYLNLGIVQRELGNLQQAMNSLHLALNIFTKELGPDHVEVASCYEDLGKVQHALGDLPCARVLCMDALEIKLRSLGPEHIAVARTYINLSDLLSDLRHFQQAKECCERALEIYKRRPSSEHVDVARTYQSLGKVHYELGDLQQAKERYEHALGIYKRRPGSEHVDVARTYQGLGKVHYMLGDLQQAKECFEYTLGIYKERIGSEHADVGLTYQDLGKVHDKLGLGKVYYKLGDLQQAKESYKHALGIYKRMIGSEHVDVALIYHNLGKANFKLGDLQQAKECYEHALGIYKRSIGSENVDVALTYRGLSKAHYKLGDLQQAKECFEHALSIYKRRLGSEHVDVASTYQSLGVVYRKLGHRQQANEYYKRALGICEKRHRSKHIDFAIIHQILGKTAQHNNNTTTGNPK</sequence>
<evidence type="ECO:0000256" key="2">
    <source>
        <dbReference type="ARBA" id="ARBA00022803"/>
    </source>
</evidence>
<keyword evidence="2 3" id="KW-0802">TPR repeat</keyword>
<proteinExistence type="predicted"/>
<evidence type="ECO:0000256" key="3">
    <source>
        <dbReference type="PROSITE-ProRule" id="PRU00339"/>
    </source>
</evidence>
<accession>A0A2B4RYI6</accession>
<dbReference type="SUPFAM" id="SSF52540">
    <property type="entry name" value="P-loop containing nucleoside triphosphate hydrolases"/>
    <property type="match status" value="1"/>
</dbReference>
<dbReference type="PROSITE" id="PS50005">
    <property type="entry name" value="TPR"/>
    <property type="match status" value="11"/>
</dbReference>
<evidence type="ECO:0000256" key="1">
    <source>
        <dbReference type="ARBA" id="ARBA00022737"/>
    </source>
</evidence>
<evidence type="ECO:0000256" key="4">
    <source>
        <dbReference type="SAM" id="Coils"/>
    </source>
</evidence>
<organism evidence="5 6">
    <name type="scientific">Stylophora pistillata</name>
    <name type="common">Smooth cauliflower coral</name>
    <dbReference type="NCBI Taxonomy" id="50429"/>
    <lineage>
        <taxon>Eukaryota</taxon>
        <taxon>Metazoa</taxon>
        <taxon>Cnidaria</taxon>
        <taxon>Anthozoa</taxon>
        <taxon>Hexacorallia</taxon>
        <taxon>Scleractinia</taxon>
        <taxon>Astrocoeniina</taxon>
        <taxon>Pocilloporidae</taxon>
        <taxon>Stylophora</taxon>
    </lineage>
</organism>
<name>A0A2B4RYI6_STYPI</name>
<feature type="repeat" description="TPR" evidence="3">
    <location>
        <begin position="1280"/>
        <end position="1313"/>
    </location>
</feature>
<comment type="caution">
    <text evidence="5">The sequence shown here is derived from an EMBL/GenBank/DDBJ whole genome shotgun (WGS) entry which is preliminary data.</text>
</comment>
<feature type="repeat" description="TPR" evidence="3">
    <location>
        <begin position="1103"/>
        <end position="1136"/>
    </location>
</feature>
<dbReference type="InterPro" id="IPR019734">
    <property type="entry name" value="TPR_rpt"/>
</dbReference>
<dbReference type="OrthoDB" id="626167at2759"/>
<dbReference type="Pfam" id="PF13424">
    <property type="entry name" value="TPR_12"/>
    <property type="match status" value="7"/>
</dbReference>
<dbReference type="EMBL" id="LSMT01000283">
    <property type="protein sequence ID" value="PFX21312.1"/>
    <property type="molecule type" value="Genomic_DNA"/>
</dbReference>
<feature type="repeat" description="TPR" evidence="3">
    <location>
        <begin position="725"/>
        <end position="758"/>
    </location>
</feature>
<feature type="repeat" description="TPR" evidence="3">
    <location>
        <begin position="935"/>
        <end position="968"/>
    </location>
</feature>
<feature type="repeat" description="TPR" evidence="3">
    <location>
        <begin position="767"/>
        <end position="800"/>
    </location>
</feature>
<dbReference type="InterPro" id="IPR011990">
    <property type="entry name" value="TPR-like_helical_dom_sf"/>
</dbReference>
<evidence type="ECO:0000313" key="6">
    <source>
        <dbReference type="Proteomes" id="UP000225706"/>
    </source>
</evidence>
<keyword evidence="1" id="KW-0677">Repeat</keyword>